<keyword evidence="4" id="KW-1185">Reference proteome</keyword>
<gene>
    <name evidence="3" type="ORF">DM02DRAFT_32617</name>
</gene>
<dbReference type="PANTHER" id="PTHR35391:SF7">
    <property type="entry name" value="C2H2-TYPE DOMAIN-CONTAINING PROTEIN"/>
    <property type="match status" value="1"/>
</dbReference>
<evidence type="ECO:0000313" key="4">
    <source>
        <dbReference type="Proteomes" id="UP000244855"/>
    </source>
</evidence>
<feature type="region of interest" description="Disordered" evidence="1">
    <location>
        <begin position="119"/>
        <end position="183"/>
    </location>
</feature>
<dbReference type="Proteomes" id="UP000244855">
    <property type="component" value="Unassembled WGS sequence"/>
</dbReference>
<accession>A0A2V1DKH4</accession>
<dbReference type="EMBL" id="KZ805408">
    <property type="protein sequence ID" value="PVH98682.1"/>
    <property type="molecule type" value="Genomic_DNA"/>
</dbReference>
<dbReference type="InterPro" id="IPR013087">
    <property type="entry name" value="Znf_C2H2_type"/>
</dbReference>
<name>A0A2V1DKH4_9PLEO</name>
<dbReference type="Pfam" id="PF26082">
    <property type="entry name" value="zf-C2H2_AcuF"/>
    <property type="match status" value="1"/>
</dbReference>
<dbReference type="PANTHER" id="PTHR35391">
    <property type="entry name" value="C2H2-TYPE DOMAIN-CONTAINING PROTEIN-RELATED"/>
    <property type="match status" value="1"/>
</dbReference>
<dbReference type="AlphaFoldDB" id="A0A2V1DKH4"/>
<feature type="compositionally biased region" description="Acidic residues" evidence="1">
    <location>
        <begin position="151"/>
        <end position="164"/>
    </location>
</feature>
<evidence type="ECO:0000259" key="2">
    <source>
        <dbReference type="SMART" id="SM00355"/>
    </source>
</evidence>
<feature type="domain" description="C2H2-type" evidence="2">
    <location>
        <begin position="454"/>
        <end position="482"/>
    </location>
</feature>
<dbReference type="OrthoDB" id="20872at2759"/>
<dbReference type="SMART" id="SM00355">
    <property type="entry name" value="ZnF_C2H2"/>
    <property type="match status" value="4"/>
</dbReference>
<feature type="domain" description="C2H2-type" evidence="2">
    <location>
        <begin position="487"/>
        <end position="511"/>
    </location>
</feature>
<organism evidence="3 4">
    <name type="scientific">Periconia macrospinosa</name>
    <dbReference type="NCBI Taxonomy" id="97972"/>
    <lineage>
        <taxon>Eukaryota</taxon>
        <taxon>Fungi</taxon>
        <taxon>Dikarya</taxon>
        <taxon>Ascomycota</taxon>
        <taxon>Pezizomycotina</taxon>
        <taxon>Dothideomycetes</taxon>
        <taxon>Pleosporomycetidae</taxon>
        <taxon>Pleosporales</taxon>
        <taxon>Massarineae</taxon>
        <taxon>Periconiaceae</taxon>
        <taxon>Periconia</taxon>
    </lineage>
</organism>
<reference evidence="3 4" key="1">
    <citation type="journal article" date="2018" name="Sci. Rep.">
        <title>Comparative genomics provides insights into the lifestyle and reveals functional heterogeneity of dark septate endophytic fungi.</title>
        <authorList>
            <person name="Knapp D.G."/>
            <person name="Nemeth J.B."/>
            <person name="Barry K."/>
            <person name="Hainaut M."/>
            <person name="Henrissat B."/>
            <person name="Johnson J."/>
            <person name="Kuo A."/>
            <person name="Lim J.H.P."/>
            <person name="Lipzen A."/>
            <person name="Nolan M."/>
            <person name="Ohm R.A."/>
            <person name="Tamas L."/>
            <person name="Grigoriev I.V."/>
            <person name="Spatafora J.W."/>
            <person name="Nagy L.G."/>
            <person name="Kovacs G.M."/>
        </authorList>
    </citation>
    <scope>NUCLEOTIDE SEQUENCE [LARGE SCALE GENOMIC DNA]</scope>
    <source>
        <strain evidence="3 4">DSE2036</strain>
    </source>
</reference>
<sequence>METATLSELGRNVMLQFGAVSLALSTKTYEQRNSEDIERCRENIDAEQERFQLWAANLGLQTTGDRSLDYRVKDSASVKSYTKQLLEELGDDLVDCNNPTVVLSPQYINYPSVTKLLKEEPDESYTEQSTGFQEDEEDTDDEESRPCTDTELAEDDSDDTESENDSEKSASQDTGSVAPGATFEDIETMIDDISDIIDRLYRLASKLRNTATRAPPSARNFYREPLVDIDGSKFYLTSSERQTAKEQCEELHRQRIEELVRQSLRDECGDPFPKADNTPDLSSRTIAVIRRIAMANAYRQQQFAFWRSREWERRRAVKYQDTMIQPPPNLEEEELKMQEPMISPENKAPKRPTLEAPAKSRLVFSEVPSATWKMVKEPTLAALDETRSLSSKTEFTSSSTIYEPSGRKVGWPAFPKELGKKKDFICPYCFVTCPADYRGKGHWRAHLIQDLQPYTCLAENCQEGDSKLLNTWEEWIIHEQVHHRMEYSCPSHPEKTFPDRETYEYHVIQEHSNTRDELLTIDGCNNNANIAPRPRSGCPLCPYESDTWADLDKHLAYHLENLALLSLPLATGLERENVGMGSLQQEGGEDDAMNLLDEYVAGTLSNLFETECTEALEEIPSMPSEGLTQAALSKLPERNAGDEPTLRMLQNQDAPDDFHRFDPDTGVSPYDAMVPWDVEHIREIFPRASPTLTRRLAMANAKRRKRIDMIRARITQFRLLNKYDEATRERAILETKDPMLYGHFLAEAKRKFAKFGDVPGSNNKVTISDSFFQRLGGVQTHLSNFNGEDDVPGSVNLPTGEIFSSWDRESRSSKLKMKILEFAWISRHVTRFNKHYDVFRCPVCDSTLHDFSGRLASLDIISMLNHFKE</sequence>
<dbReference type="STRING" id="97972.A0A2V1DKH4"/>
<evidence type="ECO:0000256" key="1">
    <source>
        <dbReference type="SAM" id="MobiDB-lite"/>
    </source>
</evidence>
<proteinExistence type="predicted"/>
<protein>
    <recommendedName>
        <fullName evidence="2">C2H2-type domain-containing protein</fullName>
    </recommendedName>
</protein>
<feature type="domain" description="C2H2-type" evidence="2">
    <location>
        <begin position="536"/>
        <end position="558"/>
    </location>
</feature>
<dbReference type="InterPro" id="IPR058925">
    <property type="entry name" value="zf-C2H2_AcuF"/>
</dbReference>
<feature type="compositionally biased region" description="Acidic residues" evidence="1">
    <location>
        <begin position="133"/>
        <end position="143"/>
    </location>
</feature>
<feature type="domain" description="C2H2-type" evidence="2">
    <location>
        <begin position="424"/>
        <end position="446"/>
    </location>
</feature>
<evidence type="ECO:0000313" key="3">
    <source>
        <dbReference type="EMBL" id="PVH98682.1"/>
    </source>
</evidence>